<evidence type="ECO:0000313" key="2">
    <source>
        <dbReference type="EMBL" id="DAF59952.1"/>
    </source>
</evidence>
<dbReference type="PANTHER" id="PTHR30050">
    <property type="entry name" value="CHROMOSOMAL REPLICATION INITIATOR PROTEIN DNAA"/>
    <property type="match status" value="1"/>
</dbReference>
<feature type="domain" description="IstB-like ATP-binding" evidence="1">
    <location>
        <begin position="78"/>
        <end position="267"/>
    </location>
</feature>
<keyword evidence="2" id="KW-0347">Helicase</keyword>
<accession>A0A8S5T9Z2</accession>
<dbReference type="GO" id="GO:0004386">
    <property type="term" value="F:helicase activity"/>
    <property type="evidence" value="ECO:0007669"/>
    <property type="project" value="UniProtKB-KW"/>
</dbReference>
<dbReference type="SUPFAM" id="SSF52540">
    <property type="entry name" value="P-loop containing nucleoside triphosphate hydrolases"/>
    <property type="match status" value="1"/>
</dbReference>
<sequence>MTMEVFPIPKNLDPNFARRLESLREILIQKRQEKNLGGNTQTKSEQIMSTTQMSYKCDKCKDEGFIYCEKEDRFGNKRLVAKECICRIQANNEKRIKSANVSELFKVCNFLNYKENTDEQARVKALCVSFYNDVRNDVEDKATALLLLGQVGSGKTHLAVATLNNLIANSFNCLYSNYKDLVRYLSQIALDKDAYNSEIQKYIKADVLLIDDLFKSRNSSEITTAQLNYIYEIINQRYVNNKITIVTSEKNIEQLLQIDEAIASRIIQMTKKKYIVDMNNIKNQRMI</sequence>
<name>A0A8S5T9Z2_9CAUD</name>
<dbReference type="InterPro" id="IPR002611">
    <property type="entry name" value="IstB_ATP-bd"/>
</dbReference>
<dbReference type="CDD" id="cd00009">
    <property type="entry name" value="AAA"/>
    <property type="match status" value="1"/>
</dbReference>
<dbReference type="EMBL" id="BK032780">
    <property type="protein sequence ID" value="DAF59952.1"/>
    <property type="molecule type" value="Genomic_DNA"/>
</dbReference>
<dbReference type="Pfam" id="PF01695">
    <property type="entry name" value="IstB_IS21"/>
    <property type="match status" value="1"/>
</dbReference>
<dbReference type="Gene3D" id="3.40.50.300">
    <property type="entry name" value="P-loop containing nucleotide triphosphate hydrolases"/>
    <property type="match status" value="1"/>
</dbReference>
<evidence type="ECO:0000259" key="1">
    <source>
        <dbReference type="Pfam" id="PF01695"/>
    </source>
</evidence>
<dbReference type="GO" id="GO:0005524">
    <property type="term" value="F:ATP binding"/>
    <property type="evidence" value="ECO:0007669"/>
    <property type="project" value="InterPro"/>
</dbReference>
<keyword evidence="2" id="KW-0547">Nucleotide-binding</keyword>
<dbReference type="GO" id="GO:0006260">
    <property type="term" value="P:DNA replication"/>
    <property type="evidence" value="ECO:0007669"/>
    <property type="project" value="TreeGrafter"/>
</dbReference>
<keyword evidence="2" id="KW-0067">ATP-binding</keyword>
<protein>
    <submittedName>
        <fullName evidence="2">Replicative helicase</fullName>
    </submittedName>
</protein>
<keyword evidence="2" id="KW-0378">Hydrolase</keyword>
<dbReference type="PANTHER" id="PTHR30050:SF10">
    <property type="entry name" value="PHAGE-LIKE ELEMENT PBSX PROTEIN XKDC"/>
    <property type="match status" value="1"/>
</dbReference>
<reference evidence="2" key="1">
    <citation type="journal article" date="2021" name="Proc. Natl. Acad. Sci. U.S.A.">
        <title>A Catalog of Tens of Thousands of Viruses from Human Metagenomes Reveals Hidden Associations with Chronic Diseases.</title>
        <authorList>
            <person name="Tisza M.J."/>
            <person name="Buck C.B."/>
        </authorList>
    </citation>
    <scope>NUCLEOTIDE SEQUENCE</scope>
    <source>
        <strain evidence="2">CtGz830</strain>
    </source>
</reference>
<proteinExistence type="predicted"/>
<organism evidence="2">
    <name type="scientific">Siphoviridae sp. ctGz830</name>
    <dbReference type="NCBI Taxonomy" id="2827825"/>
    <lineage>
        <taxon>Viruses</taxon>
        <taxon>Duplodnaviria</taxon>
        <taxon>Heunggongvirae</taxon>
        <taxon>Uroviricota</taxon>
        <taxon>Caudoviricetes</taxon>
    </lineage>
</organism>
<dbReference type="InterPro" id="IPR027417">
    <property type="entry name" value="P-loop_NTPase"/>
</dbReference>